<sequence length="590" mass="64041">MRIELNSRPSVASARSGRTQALRSFASRLHVSARFKPDGLRRTAKGSIIATVSVLLWLAVPTLASAQVQLDRFYPPVVSVGNTTTVKAEGKFPKWPVKAVLDRDDVEVIIEKDSGQLSVKLPADAAPGIAWIRLFDDASASKLVPLLIESAAAIEEVEPNQKIAEATPISLPAVAYGRLAKSNEIDTFRVQLKQGQTFVATTFANRPLGSPMDAVMQLVDEHGNVMAQADDDRGIDPQLVYEPEEDRELWVRIFAFPEVPTGTIGYAGSASFVYSIRMTQDAYVDHVLPLVLPVNAVASDTTPFGWNLPPKYDLHHSLVTDHSPRIAHLAASLGWQWQTSLPHDAVVVSESKDSGFAIAASLPCVFSGHMSEANDVDRLRLQAEPAKRYRAELHSRAFDLPLDSQLRVIHVADGSELARNDDVSRGQYDSVVEFTAKEASELELQVSDLVDGHSARHAYSVVISEVLPAVDLTVGEDHFATGKEGIVEIPVAIARKHGFSQELTISAEGLPEGIKAESVVSESKGDSSKSVKLKLVADKTTSFQGPFRITARPTADADKTAEAITYTAIHSLRDVVTTQSLWLTVPAAKQ</sequence>
<name>A0ABP9VXV7_9BACT</name>
<proteinExistence type="predicted"/>
<evidence type="ECO:0000313" key="2">
    <source>
        <dbReference type="Proteomes" id="UP001416858"/>
    </source>
</evidence>
<evidence type="ECO:0000313" key="1">
    <source>
        <dbReference type="EMBL" id="GAA5509541.1"/>
    </source>
</evidence>
<gene>
    <name evidence="1" type="ORF">Rcae01_05041</name>
</gene>
<organism evidence="1 2">
    <name type="scientific">Novipirellula caenicola</name>
    <dbReference type="NCBI Taxonomy" id="1536901"/>
    <lineage>
        <taxon>Bacteria</taxon>
        <taxon>Pseudomonadati</taxon>
        <taxon>Planctomycetota</taxon>
        <taxon>Planctomycetia</taxon>
        <taxon>Pirellulales</taxon>
        <taxon>Pirellulaceae</taxon>
        <taxon>Novipirellula</taxon>
    </lineage>
</organism>
<accession>A0ABP9VXV7</accession>
<protein>
    <submittedName>
        <fullName evidence="1">Uncharacterized protein</fullName>
    </submittedName>
</protein>
<dbReference type="EMBL" id="BAABRO010000014">
    <property type="protein sequence ID" value="GAA5509541.1"/>
    <property type="molecule type" value="Genomic_DNA"/>
</dbReference>
<reference evidence="1 2" key="1">
    <citation type="submission" date="2024-02" db="EMBL/GenBank/DDBJ databases">
        <title>Rhodopirellula caenicola NBRC 110016.</title>
        <authorList>
            <person name="Ichikawa N."/>
            <person name="Katano-Makiyama Y."/>
            <person name="Hidaka K."/>
        </authorList>
    </citation>
    <scope>NUCLEOTIDE SEQUENCE [LARGE SCALE GENOMIC DNA]</scope>
    <source>
        <strain evidence="1 2">NBRC 110016</strain>
    </source>
</reference>
<comment type="caution">
    <text evidence="1">The sequence shown here is derived from an EMBL/GenBank/DDBJ whole genome shotgun (WGS) entry which is preliminary data.</text>
</comment>
<dbReference type="Proteomes" id="UP001416858">
    <property type="component" value="Unassembled WGS sequence"/>
</dbReference>
<dbReference type="Gene3D" id="2.60.120.380">
    <property type="match status" value="1"/>
</dbReference>
<dbReference type="RefSeq" id="WP_345686681.1">
    <property type="nucleotide sequence ID" value="NZ_BAABRO010000014.1"/>
</dbReference>
<keyword evidence="2" id="KW-1185">Reference proteome</keyword>